<protein>
    <submittedName>
        <fullName evidence="1">Uncharacterized protein</fullName>
    </submittedName>
</protein>
<evidence type="ECO:0000313" key="1">
    <source>
        <dbReference type="EMBL" id="MDE8698215.1"/>
    </source>
</evidence>
<organism evidence="1 2">
    <name type="scientific">Bacteroides cellulosilyticus</name>
    <dbReference type="NCBI Taxonomy" id="246787"/>
    <lineage>
        <taxon>Bacteria</taxon>
        <taxon>Pseudomonadati</taxon>
        <taxon>Bacteroidota</taxon>
        <taxon>Bacteroidia</taxon>
        <taxon>Bacteroidales</taxon>
        <taxon>Bacteroidaceae</taxon>
        <taxon>Bacteroides</taxon>
    </lineage>
</organism>
<dbReference type="Proteomes" id="UP001221924">
    <property type="component" value="Unassembled WGS sequence"/>
</dbReference>
<accession>A0AAW6MB59</accession>
<gene>
    <name evidence="1" type="ORF">PZH42_30085</name>
</gene>
<name>A0AAW6MB59_9BACE</name>
<dbReference type="AlphaFoldDB" id="A0AAW6MB59"/>
<sequence length="88" mass="10040">MSSAKNLKGVTINRLRKILDDPIIRKREMKWLQEQGVKGIKVDFFGGDKQETNRLKTYGDRELTQPANGSHLGGNTRCRMIGVLHQFV</sequence>
<proteinExistence type="predicted"/>
<dbReference type="EMBL" id="JARFID010000876">
    <property type="protein sequence ID" value="MDE8698215.1"/>
    <property type="molecule type" value="Genomic_DNA"/>
</dbReference>
<evidence type="ECO:0000313" key="2">
    <source>
        <dbReference type="Proteomes" id="UP001221924"/>
    </source>
</evidence>
<feature type="non-terminal residue" evidence="1">
    <location>
        <position position="88"/>
    </location>
</feature>
<reference evidence="1" key="1">
    <citation type="submission" date="2023-03" db="EMBL/GenBank/DDBJ databases">
        <title>DFI Biobank Strains.</title>
        <authorList>
            <person name="Mostad J."/>
            <person name="Paddock L."/>
            <person name="Medina S."/>
            <person name="Waligurski E."/>
            <person name="Barat B."/>
            <person name="Smith R."/>
            <person name="Burgo V."/>
            <person name="Metcalfe C."/>
            <person name="Woodson C."/>
            <person name="Sundararajan A."/>
            <person name="Ramaswamy R."/>
            <person name="Lin H."/>
            <person name="Pamer E.G."/>
        </authorList>
    </citation>
    <scope>NUCLEOTIDE SEQUENCE</scope>
    <source>
        <strain evidence="1">DFI.9.5</strain>
    </source>
</reference>
<comment type="caution">
    <text evidence="1">The sequence shown here is derived from an EMBL/GenBank/DDBJ whole genome shotgun (WGS) entry which is preliminary data.</text>
</comment>